<dbReference type="Pfam" id="PF00672">
    <property type="entry name" value="HAMP"/>
    <property type="match status" value="1"/>
</dbReference>
<feature type="transmembrane region" description="Helical" evidence="6">
    <location>
        <begin position="188"/>
        <end position="211"/>
    </location>
</feature>
<dbReference type="InterPro" id="IPR003660">
    <property type="entry name" value="HAMP_dom"/>
</dbReference>
<evidence type="ECO:0000256" key="1">
    <source>
        <dbReference type="ARBA" id="ARBA00004370"/>
    </source>
</evidence>
<gene>
    <name evidence="9" type="ORF">FZ934_20580</name>
</gene>
<accession>A0A5Q0CA47</accession>
<dbReference type="PANTHER" id="PTHR43531">
    <property type="entry name" value="PROTEIN ICFG"/>
    <property type="match status" value="1"/>
</dbReference>
<evidence type="ECO:0000313" key="9">
    <source>
        <dbReference type="EMBL" id="QFY62766.1"/>
    </source>
</evidence>
<dbReference type="KEGG" id="rgr:FZ934_20580"/>
<feature type="compositionally biased region" description="Basic and acidic residues" evidence="5">
    <location>
        <begin position="275"/>
        <end position="295"/>
    </location>
</feature>
<feature type="domain" description="HAMP" evidence="8">
    <location>
        <begin position="213"/>
        <end position="266"/>
    </location>
</feature>
<dbReference type="Gene3D" id="1.10.287.950">
    <property type="entry name" value="Methyl-accepting chemotaxis protein"/>
    <property type="match status" value="1"/>
</dbReference>
<dbReference type="Gene3D" id="6.10.340.10">
    <property type="match status" value="1"/>
</dbReference>
<dbReference type="OrthoDB" id="3378718at2"/>
<feature type="domain" description="HAMP" evidence="8">
    <location>
        <begin position="301"/>
        <end position="346"/>
    </location>
</feature>
<dbReference type="SMART" id="SM00283">
    <property type="entry name" value="MA"/>
    <property type="match status" value="1"/>
</dbReference>
<dbReference type="InterPro" id="IPR004089">
    <property type="entry name" value="MCPsignal_dom"/>
</dbReference>
<reference evidence="9 10" key="1">
    <citation type="submission" date="2019-08" db="EMBL/GenBank/DDBJ databases">
        <title>Prosopis cineraria nodule microbiome.</title>
        <authorList>
            <person name="Ali R."/>
            <person name="Chaluvadi S.R."/>
            <person name="Wang X."/>
        </authorList>
    </citation>
    <scope>NUCLEOTIDE SEQUENCE [LARGE SCALE GENOMIC DNA]</scope>
    <source>
        <strain evidence="9 10">BG7</strain>
        <plasmid evidence="9 10">unnamed</plasmid>
    </source>
</reference>
<dbReference type="CDD" id="cd11386">
    <property type="entry name" value="MCP_signal"/>
    <property type="match status" value="1"/>
</dbReference>
<dbReference type="CDD" id="cd06225">
    <property type="entry name" value="HAMP"/>
    <property type="match status" value="1"/>
</dbReference>
<keyword evidence="10" id="KW-1185">Reference proteome</keyword>
<evidence type="ECO:0000256" key="4">
    <source>
        <dbReference type="PROSITE-ProRule" id="PRU00284"/>
    </source>
</evidence>
<dbReference type="InterPro" id="IPR051310">
    <property type="entry name" value="MCP_chemotaxis"/>
</dbReference>
<dbReference type="FunFam" id="1.10.287.950:FF:000001">
    <property type="entry name" value="Methyl-accepting chemotaxis sensory transducer"/>
    <property type="match status" value="1"/>
</dbReference>
<name>A0A5Q0CA47_9HYPH</name>
<dbReference type="RefSeq" id="WP_153272752.1">
    <property type="nucleotide sequence ID" value="NZ_CP043499.1"/>
</dbReference>
<dbReference type="Proteomes" id="UP000326881">
    <property type="component" value="Plasmid unnamed"/>
</dbReference>
<evidence type="ECO:0000256" key="5">
    <source>
        <dbReference type="SAM" id="MobiDB-lite"/>
    </source>
</evidence>
<dbReference type="GO" id="GO:0007165">
    <property type="term" value="P:signal transduction"/>
    <property type="evidence" value="ECO:0007669"/>
    <property type="project" value="UniProtKB-KW"/>
</dbReference>
<dbReference type="Pfam" id="PF00015">
    <property type="entry name" value="MCPsignal"/>
    <property type="match status" value="1"/>
</dbReference>
<keyword evidence="4" id="KW-0807">Transducer</keyword>
<evidence type="ECO:0000259" key="7">
    <source>
        <dbReference type="PROSITE" id="PS50111"/>
    </source>
</evidence>
<evidence type="ECO:0000256" key="3">
    <source>
        <dbReference type="ARBA" id="ARBA00029447"/>
    </source>
</evidence>
<keyword evidence="6" id="KW-1133">Transmembrane helix</keyword>
<keyword evidence="2" id="KW-0145">Chemotaxis</keyword>
<evidence type="ECO:0000256" key="2">
    <source>
        <dbReference type="ARBA" id="ARBA00022500"/>
    </source>
</evidence>
<dbReference type="PROSITE" id="PS50111">
    <property type="entry name" value="CHEMOTAXIS_TRANSDUC_2"/>
    <property type="match status" value="1"/>
</dbReference>
<dbReference type="EMBL" id="CP043499">
    <property type="protein sequence ID" value="QFY62766.1"/>
    <property type="molecule type" value="Genomic_DNA"/>
</dbReference>
<sequence length="637" mass="68278">MRHLSITIKFLTLLASVGLFVLCSVAYSSYQMLSIDKQYQGLLQGEETAVINLARANRSLQTARAAISDMLMSRTEAANRSAMAELEASRQSFVKFIDTAIAALPGNDELRPIKIRGLGIIDETCKLSIQKALVATAPEEVLASQVEFLTQCQPQFPSVSKTSVEVAQRLIGDVDAKDDAAEDASRNAVWTTVASILVGLTLFLLLGLAGVRKWLVAPVSDLSEAMRRLANADYSTEVAERDRRDEIGAMARAVQVFKENGQRGLELEREADEIRGRTEDERRRNAEIERRRSEEMGTATRSLGSGLKHLAGGDLSFTLDAPFAADFEGLRTDFNSAVSQLAQTLVAVSQATAAIDAGSQEVSRSADNLSKRTEQQAASLEETAAALDQITANVANSSRRADEARCVAAEAEESAEHSAQVVAMAVDAIEKIEGSSRQISSIIGVIDDIAFQTNLLALNAGVEAARAGEAGKGFAVVAQEVRELAQRSANAAREIKDLIRTSETEVVSGVALVRETGSALDTIQKHVAKINQHMDSIAISAKEQSVGLTQVNTAVNEMDQVTQKNAAMVEETNAASATLAGESGKLRSFISAFQLPRAMAGPQPEQVFRLGGNISILRPSLGRAAAGAQTVTDWKEF</sequence>
<keyword evidence="6" id="KW-0812">Transmembrane</keyword>
<dbReference type="PANTHER" id="PTHR43531:SF11">
    <property type="entry name" value="METHYL-ACCEPTING CHEMOTAXIS PROTEIN 3"/>
    <property type="match status" value="1"/>
</dbReference>
<dbReference type="SUPFAM" id="SSF158472">
    <property type="entry name" value="HAMP domain-like"/>
    <property type="match status" value="1"/>
</dbReference>
<dbReference type="GO" id="GO:0016020">
    <property type="term" value="C:membrane"/>
    <property type="evidence" value="ECO:0007669"/>
    <property type="project" value="UniProtKB-SubCell"/>
</dbReference>
<geneLocation type="plasmid" evidence="9 10">
    <name>unnamed</name>
</geneLocation>
<keyword evidence="6" id="KW-0472">Membrane</keyword>
<feature type="region of interest" description="Disordered" evidence="5">
    <location>
        <begin position="275"/>
        <end position="300"/>
    </location>
</feature>
<feature type="domain" description="Methyl-accepting transducer" evidence="7">
    <location>
        <begin position="351"/>
        <end position="580"/>
    </location>
</feature>
<evidence type="ECO:0000259" key="8">
    <source>
        <dbReference type="PROSITE" id="PS50885"/>
    </source>
</evidence>
<dbReference type="SMART" id="SM00304">
    <property type="entry name" value="HAMP"/>
    <property type="match status" value="2"/>
</dbReference>
<comment type="similarity">
    <text evidence="3">Belongs to the methyl-accepting chemotaxis (MCP) protein family.</text>
</comment>
<dbReference type="SUPFAM" id="SSF58104">
    <property type="entry name" value="Methyl-accepting chemotaxis protein (MCP) signaling domain"/>
    <property type="match status" value="1"/>
</dbReference>
<evidence type="ECO:0000256" key="6">
    <source>
        <dbReference type="SAM" id="Phobius"/>
    </source>
</evidence>
<dbReference type="GO" id="GO:0006935">
    <property type="term" value="P:chemotaxis"/>
    <property type="evidence" value="ECO:0007669"/>
    <property type="project" value="UniProtKB-KW"/>
</dbReference>
<keyword evidence="9" id="KW-0614">Plasmid</keyword>
<organism evidence="9 10">
    <name type="scientific">Rhizobium grahamii</name>
    <dbReference type="NCBI Taxonomy" id="1120045"/>
    <lineage>
        <taxon>Bacteria</taxon>
        <taxon>Pseudomonadati</taxon>
        <taxon>Pseudomonadota</taxon>
        <taxon>Alphaproteobacteria</taxon>
        <taxon>Hyphomicrobiales</taxon>
        <taxon>Rhizobiaceae</taxon>
        <taxon>Rhizobium/Agrobacterium group</taxon>
        <taxon>Rhizobium</taxon>
    </lineage>
</organism>
<dbReference type="PROSITE" id="PS50885">
    <property type="entry name" value="HAMP"/>
    <property type="match status" value="2"/>
</dbReference>
<protein>
    <submittedName>
        <fullName evidence="9">Methyl-accepting chemotaxis protein</fullName>
    </submittedName>
</protein>
<proteinExistence type="inferred from homology"/>
<dbReference type="AlphaFoldDB" id="A0A5Q0CA47"/>
<comment type="subcellular location">
    <subcellularLocation>
        <location evidence="1">Membrane</location>
    </subcellularLocation>
</comment>
<evidence type="ECO:0000313" key="10">
    <source>
        <dbReference type="Proteomes" id="UP000326881"/>
    </source>
</evidence>